<dbReference type="RefSeq" id="WP_192009696.1">
    <property type="nucleotide sequence ID" value="NZ_JACYTQ010000002.1"/>
</dbReference>
<reference evidence="2 3" key="1">
    <citation type="submission" date="2020-09" db="EMBL/GenBank/DDBJ databases">
        <title>Echinicola sp. CAU 1574 isolated from sand of Sido Beach.</title>
        <authorList>
            <person name="Kim W."/>
        </authorList>
    </citation>
    <scope>NUCLEOTIDE SEQUENCE [LARGE SCALE GENOMIC DNA]</scope>
    <source>
        <strain evidence="2 3">CAU 1574</strain>
    </source>
</reference>
<comment type="caution">
    <text evidence="2">The sequence shown here is derived from an EMBL/GenBank/DDBJ whole genome shotgun (WGS) entry which is preliminary data.</text>
</comment>
<dbReference type="Pfam" id="PF13673">
    <property type="entry name" value="Acetyltransf_10"/>
    <property type="match status" value="1"/>
</dbReference>
<dbReference type="Proteomes" id="UP000647133">
    <property type="component" value="Unassembled WGS sequence"/>
</dbReference>
<dbReference type="SUPFAM" id="SSF55729">
    <property type="entry name" value="Acyl-CoA N-acyltransferases (Nat)"/>
    <property type="match status" value="1"/>
</dbReference>
<dbReference type="Gene3D" id="3.40.630.30">
    <property type="match status" value="1"/>
</dbReference>
<evidence type="ECO:0000259" key="1">
    <source>
        <dbReference type="PROSITE" id="PS51186"/>
    </source>
</evidence>
<dbReference type="InterPro" id="IPR016181">
    <property type="entry name" value="Acyl_CoA_acyltransferase"/>
</dbReference>
<organism evidence="2 3">
    <name type="scientific">Echinicola arenosa</name>
    <dbReference type="NCBI Taxonomy" id="2774144"/>
    <lineage>
        <taxon>Bacteria</taxon>
        <taxon>Pseudomonadati</taxon>
        <taxon>Bacteroidota</taxon>
        <taxon>Cytophagia</taxon>
        <taxon>Cytophagales</taxon>
        <taxon>Cyclobacteriaceae</taxon>
        <taxon>Echinicola</taxon>
    </lineage>
</organism>
<proteinExistence type="predicted"/>
<accession>A0ABR9AJ40</accession>
<dbReference type="EMBL" id="JACYTQ010000002">
    <property type="protein sequence ID" value="MBD8488847.1"/>
    <property type="molecule type" value="Genomic_DNA"/>
</dbReference>
<protein>
    <submittedName>
        <fullName evidence="2">GNAT family N-acetyltransferase</fullName>
    </submittedName>
</protein>
<dbReference type="PROSITE" id="PS51186">
    <property type="entry name" value="GNAT"/>
    <property type="match status" value="1"/>
</dbReference>
<evidence type="ECO:0000313" key="3">
    <source>
        <dbReference type="Proteomes" id="UP000647133"/>
    </source>
</evidence>
<gene>
    <name evidence="2" type="ORF">IFO69_08835</name>
</gene>
<sequence>MKIEILHITPEETWDLRNRVMWPDKPVDYVKLEEDQNGLHFGLEVEGSLVSIISVFINSGKAQFRKFATDATQQGMGYGSQLLQFVIEDLIDRGVTSIWCNAREEKTGFYEKFGLRKTDKTFVKGGIDYVIMEKKVEDNSLNI</sequence>
<feature type="domain" description="N-acetyltransferase" evidence="1">
    <location>
        <begin position="1"/>
        <end position="137"/>
    </location>
</feature>
<keyword evidence="3" id="KW-1185">Reference proteome</keyword>
<dbReference type="CDD" id="cd04301">
    <property type="entry name" value="NAT_SF"/>
    <property type="match status" value="1"/>
</dbReference>
<evidence type="ECO:0000313" key="2">
    <source>
        <dbReference type="EMBL" id="MBD8488847.1"/>
    </source>
</evidence>
<dbReference type="InterPro" id="IPR000182">
    <property type="entry name" value="GNAT_dom"/>
</dbReference>
<name>A0ABR9AJ40_9BACT</name>